<accession>I4AHP2</accession>
<dbReference type="Proteomes" id="UP000006054">
    <property type="component" value="Chromosome"/>
</dbReference>
<dbReference type="KEGG" id="fli:Fleli_1032"/>
<organism evidence="1 2">
    <name type="scientific">Bernardetia litoralis (strain ATCC 23117 / DSM 6794 / NBRC 15988 / NCIMB 1366 / Fx l1 / Sio-4)</name>
    <name type="common">Flexibacter litoralis</name>
    <dbReference type="NCBI Taxonomy" id="880071"/>
    <lineage>
        <taxon>Bacteria</taxon>
        <taxon>Pseudomonadati</taxon>
        <taxon>Bacteroidota</taxon>
        <taxon>Cytophagia</taxon>
        <taxon>Cytophagales</taxon>
        <taxon>Bernardetiaceae</taxon>
        <taxon>Bernardetia</taxon>
    </lineage>
</organism>
<name>I4AHP2_BERLS</name>
<dbReference type="STRING" id="880071.Fleli_1032"/>
<evidence type="ECO:0000313" key="2">
    <source>
        <dbReference type="Proteomes" id="UP000006054"/>
    </source>
</evidence>
<dbReference type="AlphaFoldDB" id="I4AHP2"/>
<evidence type="ECO:0000313" key="1">
    <source>
        <dbReference type="EMBL" id="AFM03477.1"/>
    </source>
</evidence>
<protein>
    <submittedName>
        <fullName evidence="1">Uncharacterized protein</fullName>
    </submittedName>
</protein>
<dbReference type="HOGENOM" id="CLU_1710577_0_0_10"/>
<dbReference type="EMBL" id="CP003345">
    <property type="protein sequence ID" value="AFM03477.1"/>
    <property type="molecule type" value="Genomic_DNA"/>
</dbReference>
<sequence>MSVISTLHSVNSKIIEPILNSPELYHYLEKKSTLIEKDGKFYSENKFDTNDSWDVTYKLLNNYFLIDSEKLKSNSYLQHKEVERIWIILEKIELSDIEKMLVNHKIIKKFEESEGYRMYRILVPKSVLDDFIGIKNLFEKAFIQGNSIYIETE</sequence>
<proteinExistence type="predicted"/>
<keyword evidence="2" id="KW-1185">Reference proteome</keyword>
<gene>
    <name evidence="1" type="ordered locus">Fleli_1032</name>
</gene>
<reference evidence="2" key="1">
    <citation type="submission" date="2012-06" db="EMBL/GenBank/DDBJ databases">
        <title>The complete genome of Flexibacter litoralis DSM 6794.</title>
        <authorList>
            <person name="Lucas S."/>
            <person name="Copeland A."/>
            <person name="Lapidus A."/>
            <person name="Glavina del Rio T."/>
            <person name="Dalin E."/>
            <person name="Tice H."/>
            <person name="Bruce D."/>
            <person name="Goodwin L."/>
            <person name="Pitluck S."/>
            <person name="Peters L."/>
            <person name="Ovchinnikova G."/>
            <person name="Lu M."/>
            <person name="Kyrpides N."/>
            <person name="Mavromatis K."/>
            <person name="Ivanova N."/>
            <person name="Brettin T."/>
            <person name="Detter J.C."/>
            <person name="Han C."/>
            <person name="Larimer F."/>
            <person name="Land M."/>
            <person name="Hauser L."/>
            <person name="Markowitz V."/>
            <person name="Cheng J.-F."/>
            <person name="Hugenholtz P."/>
            <person name="Woyke T."/>
            <person name="Wu D."/>
            <person name="Spring S."/>
            <person name="Lang E."/>
            <person name="Kopitz M."/>
            <person name="Brambilla E."/>
            <person name="Klenk H.-P."/>
            <person name="Eisen J.A."/>
        </authorList>
    </citation>
    <scope>NUCLEOTIDE SEQUENCE [LARGE SCALE GENOMIC DNA]</scope>
    <source>
        <strain evidence="2">ATCC 23117 / DSM 6794 / NBRC 15988 / NCIMB 1366 / Sio-4</strain>
    </source>
</reference>
<dbReference type="RefSeq" id="WP_014796935.1">
    <property type="nucleotide sequence ID" value="NC_018018.1"/>
</dbReference>